<dbReference type="OrthoDB" id="176168at2"/>
<accession>A0A5B8J6C8</accession>
<evidence type="ECO:0000313" key="2">
    <source>
        <dbReference type="Proteomes" id="UP000320580"/>
    </source>
</evidence>
<gene>
    <name evidence="1" type="ORF">FQU76_10440</name>
</gene>
<sequence length="68" mass="7186">MPTLPVLAHMTCESGTPPCRAEPSAGAGQLTAGEVASWAREHVLTTGHTDFELLVSSYVRWESSGDVS</sequence>
<dbReference type="RefSeq" id="WP_146480168.1">
    <property type="nucleotide sequence ID" value="NZ_CP042266.1"/>
</dbReference>
<organism evidence="1 2">
    <name type="scientific">Streptomyces qinzhouensis</name>
    <dbReference type="NCBI Taxonomy" id="2599401"/>
    <lineage>
        <taxon>Bacteria</taxon>
        <taxon>Bacillati</taxon>
        <taxon>Actinomycetota</taxon>
        <taxon>Actinomycetes</taxon>
        <taxon>Kitasatosporales</taxon>
        <taxon>Streptomycetaceae</taxon>
        <taxon>Streptomyces</taxon>
    </lineage>
</organism>
<keyword evidence="2" id="KW-1185">Reference proteome</keyword>
<evidence type="ECO:0000313" key="1">
    <source>
        <dbReference type="EMBL" id="QDY76877.1"/>
    </source>
</evidence>
<reference evidence="1 2" key="1">
    <citation type="submission" date="2019-07" db="EMBL/GenBank/DDBJ databases">
        <authorList>
            <person name="Zhu P."/>
        </authorList>
    </citation>
    <scope>NUCLEOTIDE SEQUENCE [LARGE SCALE GENOMIC DNA]</scope>
    <source>
        <strain evidence="1 2">SSL-25</strain>
    </source>
</reference>
<protein>
    <submittedName>
        <fullName evidence="1">Uncharacterized protein</fullName>
    </submittedName>
</protein>
<dbReference type="Proteomes" id="UP000320580">
    <property type="component" value="Chromosome"/>
</dbReference>
<proteinExistence type="predicted"/>
<dbReference type="EMBL" id="CP042266">
    <property type="protein sequence ID" value="QDY76877.1"/>
    <property type="molecule type" value="Genomic_DNA"/>
</dbReference>
<dbReference type="KEGG" id="sqz:FQU76_10440"/>
<dbReference type="AlphaFoldDB" id="A0A5B8J6C8"/>
<name>A0A5B8J6C8_9ACTN</name>